<reference evidence="2 3" key="1">
    <citation type="submission" date="2024-04" db="EMBL/GenBank/DDBJ databases">
        <authorList>
            <consortium name="Molecular Ecology Group"/>
        </authorList>
    </citation>
    <scope>NUCLEOTIDE SEQUENCE [LARGE SCALE GENOMIC DNA]</scope>
</reference>
<name>A0AAV2N350_9HYME</name>
<evidence type="ECO:0000313" key="2">
    <source>
        <dbReference type="EMBL" id="CAL1674320.1"/>
    </source>
</evidence>
<evidence type="ECO:0000313" key="3">
    <source>
        <dbReference type="Proteomes" id="UP001497644"/>
    </source>
</evidence>
<protein>
    <submittedName>
        <fullName evidence="2">Uncharacterized protein</fullName>
    </submittedName>
</protein>
<dbReference type="Proteomes" id="UP001497644">
    <property type="component" value="Chromosome 1"/>
</dbReference>
<keyword evidence="3" id="KW-1185">Reference proteome</keyword>
<gene>
    <name evidence="2" type="ORF">LPLAT_LOCUS1009</name>
</gene>
<dbReference type="AlphaFoldDB" id="A0AAV2N350"/>
<dbReference type="EMBL" id="OZ034824">
    <property type="protein sequence ID" value="CAL1674320.1"/>
    <property type="molecule type" value="Genomic_DNA"/>
</dbReference>
<feature type="compositionally biased region" description="Basic and acidic residues" evidence="1">
    <location>
        <begin position="1"/>
        <end position="33"/>
    </location>
</feature>
<sequence>MTSSGQDDRVLPCDKNQEREGWSGGQEKLERDGTPQGEQNLIAREHQTINKRASGFTSPLLFCGTAGAKLLVIYGDSPPFLLASVDEK</sequence>
<organism evidence="2 3">
    <name type="scientific">Lasius platythorax</name>
    <dbReference type="NCBI Taxonomy" id="488582"/>
    <lineage>
        <taxon>Eukaryota</taxon>
        <taxon>Metazoa</taxon>
        <taxon>Ecdysozoa</taxon>
        <taxon>Arthropoda</taxon>
        <taxon>Hexapoda</taxon>
        <taxon>Insecta</taxon>
        <taxon>Pterygota</taxon>
        <taxon>Neoptera</taxon>
        <taxon>Endopterygota</taxon>
        <taxon>Hymenoptera</taxon>
        <taxon>Apocrita</taxon>
        <taxon>Aculeata</taxon>
        <taxon>Formicoidea</taxon>
        <taxon>Formicidae</taxon>
        <taxon>Formicinae</taxon>
        <taxon>Lasius</taxon>
        <taxon>Lasius</taxon>
    </lineage>
</organism>
<evidence type="ECO:0000256" key="1">
    <source>
        <dbReference type="SAM" id="MobiDB-lite"/>
    </source>
</evidence>
<proteinExistence type="predicted"/>
<feature type="region of interest" description="Disordered" evidence="1">
    <location>
        <begin position="1"/>
        <end position="41"/>
    </location>
</feature>
<accession>A0AAV2N350</accession>